<organism evidence="1">
    <name type="scientific">Faba bean necrotic stunt virus</name>
    <dbReference type="NCBI Taxonomy" id="283824"/>
    <lineage>
        <taxon>Viruses</taxon>
        <taxon>Monodnaviria</taxon>
        <taxon>Shotokuvirae</taxon>
        <taxon>Cressdnaviricota</taxon>
        <taxon>Arfiviricetes</taxon>
        <taxon>Mulpavirales</taxon>
        <taxon>Nanoviridae</taxon>
        <taxon>Nanovirus</taxon>
        <taxon>Nanovirus necropumiliviciae</taxon>
    </lineage>
</organism>
<accession>V9TQD2</accession>
<dbReference type="EMBL" id="KC978972">
    <property type="protein sequence ID" value="AHC72200.1"/>
    <property type="molecule type" value="Genomic_DNA"/>
</dbReference>
<sequence>MDFEHHYNLSLREIMVLKEEQDSFWKSYHDFLRAHEDVLGEFCRRHGRRVLAYPRLPTYAPTRLVLKTRAIYDVRVDECKSCIAEYKGNYCNYETNREGLSDLYDYGNYRYQVYYSEPSCIEDNCNQFQE</sequence>
<gene>
    <name evidence="1" type="primary">U2</name>
</gene>
<protein>
    <submittedName>
        <fullName evidence="1">U2 protein</fullName>
    </submittedName>
</protein>
<name>V9TQD2_9VIRU</name>
<proteinExistence type="predicted"/>
<evidence type="ECO:0000313" key="1">
    <source>
        <dbReference type="EMBL" id="AHC72200.1"/>
    </source>
</evidence>
<reference evidence="1" key="1">
    <citation type="journal article" date="2014" name="J. Gen. Virol.">
        <title>Genome diversity and evidence of recombination and reassortment in nanoviruses from Europe.</title>
        <authorList>
            <person name="Grigoras I."/>
            <person name="Ginzo A.I."/>
            <person name="Martin D.P."/>
            <person name="Varsani A."/>
            <person name="Romero J."/>
            <person name="Mammadov A.Ch."/>
            <person name="Huseynova I.M."/>
            <person name="Aliyev J.A."/>
            <person name="Kheyr-Pour A."/>
            <person name="Huss H."/>
            <person name="Ziebell H."/>
            <person name="Timchenko T."/>
            <person name="Vetten H.J."/>
            <person name="Gronenborn B."/>
        </authorList>
    </citation>
    <scope>NUCLEOTIDE SEQUENCE</scope>
    <source>
        <strain evidence="1">Samukh_1</strain>
    </source>
</reference>